<dbReference type="SUPFAM" id="SSF101898">
    <property type="entry name" value="NHL repeat"/>
    <property type="match status" value="1"/>
</dbReference>
<protein>
    <submittedName>
        <fullName evidence="3">Uncharacterized protein</fullName>
    </submittedName>
</protein>
<dbReference type="PANTHER" id="PTHR24104:SF25">
    <property type="entry name" value="PROTEIN LIN-41"/>
    <property type="match status" value="1"/>
</dbReference>
<feature type="repeat" description="NHL" evidence="2">
    <location>
        <begin position="102"/>
        <end position="142"/>
    </location>
</feature>
<gene>
    <name evidence="3" type="ORF">BRAFLDRAFT_123530</name>
</gene>
<dbReference type="InterPro" id="IPR011042">
    <property type="entry name" value="6-blade_b-propeller_TolB-like"/>
</dbReference>
<accession>C3ZI52</accession>
<evidence type="ECO:0000256" key="2">
    <source>
        <dbReference type="PROSITE-ProRule" id="PRU00504"/>
    </source>
</evidence>
<dbReference type="AlphaFoldDB" id="C3ZI52"/>
<dbReference type="InterPro" id="IPR001258">
    <property type="entry name" value="NHL_repeat"/>
</dbReference>
<dbReference type="EMBL" id="GG666626">
    <property type="protein sequence ID" value="EEN47794.1"/>
    <property type="molecule type" value="Genomic_DNA"/>
</dbReference>
<organism>
    <name type="scientific">Branchiostoma floridae</name>
    <name type="common">Florida lancelet</name>
    <name type="synonym">Amphioxus</name>
    <dbReference type="NCBI Taxonomy" id="7739"/>
    <lineage>
        <taxon>Eukaryota</taxon>
        <taxon>Metazoa</taxon>
        <taxon>Chordata</taxon>
        <taxon>Cephalochordata</taxon>
        <taxon>Leptocardii</taxon>
        <taxon>Amphioxiformes</taxon>
        <taxon>Branchiostomatidae</taxon>
        <taxon>Branchiostoma</taxon>
    </lineage>
</organism>
<dbReference type="Pfam" id="PF01436">
    <property type="entry name" value="NHL"/>
    <property type="match status" value="3"/>
</dbReference>
<dbReference type="GO" id="GO:0008270">
    <property type="term" value="F:zinc ion binding"/>
    <property type="evidence" value="ECO:0007669"/>
    <property type="project" value="UniProtKB-KW"/>
</dbReference>
<reference evidence="3" key="1">
    <citation type="journal article" date="2008" name="Nature">
        <title>The amphioxus genome and the evolution of the chordate karyotype.</title>
        <authorList>
            <consortium name="US DOE Joint Genome Institute (JGI-PGF)"/>
            <person name="Putnam N.H."/>
            <person name="Butts T."/>
            <person name="Ferrier D.E.K."/>
            <person name="Furlong R.F."/>
            <person name="Hellsten U."/>
            <person name="Kawashima T."/>
            <person name="Robinson-Rechavi M."/>
            <person name="Shoguchi E."/>
            <person name="Terry A."/>
            <person name="Yu J.-K."/>
            <person name="Benito-Gutierrez E.L."/>
            <person name="Dubchak I."/>
            <person name="Garcia-Fernandez J."/>
            <person name="Gibson-Brown J.J."/>
            <person name="Grigoriev I.V."/>
            <person name="Horton A.C."/>
            <person name="de Jong P.J."/>
            <person name="Jurka J."/>
            <person name="Kapitonov V.V."/>
            <person name="Kohara Y."/>
            <person name="Kuroki Y."/>
            <person name="Lindquist E."/>
            <person name="Lucas S."/>
            <person name="Osoegawa K."/>
            <person name="Pennacchio L.A."/>
            <person name="Salamov A.A."/>
            <person name="Satou Y."/>
            <person name="Sauka-Spengler T."/>
            <person name="Schmutz J."/>
            <person name="Shin-I T."/>
            <person name="Toyoda A."/>
            <person name="Bronner-Fraser M."/>
            <person name="Fujiyama A."/>
            <person name="Holland L.Z."/>
            <person name="Holland P.W.H."/>
            <person name="Satoh N."/>
            <person name="Rokhsar D.S."/>
        </authorList>
    </citation>
    <scope>NUCLEOTIDE SEQUENCE [LARGE SCALE GENOMIC DNA]</scope>
    <source>
        <strain evidence="3">S238N-H82</strain>
        <tissue evidence="3">Testes</tissue>
    </source>
</reference>
<feature type="repeat" description="NHL" evidence="2">
    <location>
        <begin position="268"/>
        <end position="298"/>
    </location>
</feature>
<evidence type="ECO:0000313" key="3">
    <source>
        <dbReference type="EMBL" id="EEN47794.1"/>
    </source>
</evidence>
<dbReference type="InterPro" id="IPR050952">
    <property type="entry name" value="TRIM-NHL_E3_ligases"/>
</dbReference>
<feature type="repeat" description="NHL" evidence="2">
    <location>
        <begin position="54"/>
        <end position="95"/>
    </location>
</feature>
<proteinExistence type="predicted"/>
<keyword evidence="1" id="KW-0677">Repeat</keyword>
<dbReference type="eggNOG" id="KOG2177">
    <property type="taxonomic scope" value="Eukaryota"/>
</dbReference>
<sequence>MAARLSDLTKMERPKVDQNRSGLIKFRPYGGIGELVKLGVGELDSRTVGELVVKFGGWGPQQGQFKHPGGVAVSSAGHIIVADTGNHRIQVFDSRGVFLRAFGFYGSADDAFSHPHDVAMTTDDRILVTDKGNKLVKLFTLEGKLIGKIGTGNLKEPTGVAVYKHGGVAVTDTRDVKTFTRTGVMSATCTSDDPGYSHYLCTDDEGRWSAGWQEFRGDGWVFRQKRLAGPGGICLDKARNIIVADYHGNSVEVLDVAGVYKATVANGLNHPEGVALTPQGHVVVVDSGNNCIRVYKCSY</sequence>
<evidence type="ECO:0000256" key="1">
    <source>
        <dbReference type="ARBA" id="ARBA00022737"/>
    </source>
</evidence>
<dbReference type="PANTHER" id="PTHR24104">
    <property type="entry name" value="E3 UBIQUITIN-PROTEIN LIGASE NHLRC1-RELATED"/>
    <property type="match status" value="1"/>
</dbReference>
<dbReference type="InParanoid" id="C3ZI52"/>
<dbReference type="PROSITE" id="PS51125">
    <property type="entry name" value="NHL"/>
    <property type="match status" value="3"/>
</dbReference>
<dbReference type="Gene3D" id="2.120.10.30">
    <property type="entry name" value="TolB, C-terminal domain"/>
    <property type="match status" value="2"/>
</dbReference>
<name>C3ZI52_BRAFL</name>